<keyword evidence="1" id="KW-0597">Phosphoprotein</keyword>
<sequence length="570" mass="64267">MEPHASTIHLKVLLVEDSEDDAFLLMRELRKGGYSPEYRQVDCLSDVETALSESWDLVLSDYSLPGFTALDVLRLLGRFALDLPFIVVSGAVGEETVINTIHAGAHNYIMKDNLARLNSAVERELGEAEGRRQRRRAELALQQSEEHFRQLAGNIDGVLWLIDLDEERMIYVNPGFEQIWERPATTLFGALDEFLDFVHPEDYDRIESILVEKGWVGLNDEYRIQRPDGSERWLATHSFPIRDESGRIYRCAGLTRDVTARKQAEQEREKLFRALEQTADMVMITNRDGVIEYVNAAFEDVTGYQRQDVTGKQPSILSSGIQDPDFFTRMWRALTNGLPFTDLFINRRKDGDLYYEAKTITPVRDEHGDVTHFVATGKDVTRRLARQESLQHLVGRDALTGLGNRVLFVERLSRGLLSARRTNESLAVMCVGIDLSGLLGEAQMEDLGERLLTAAAHRIKKNLDRAEGLARLKREQFAAIISGVDDSAELEVIAQQLIDAFSEPVEADGYQLFLTLSVGISVFPNDGEETESLMRHAETAMQHTRATDRAGYGFFNSGMSFSRGEKPLSS</sequence>
<reference evidence="6 7" key="1">
    <citation type="submission" date="2016-10" db="EMBL/GenBank/DDBJ databases">
        <authorList>
            <person name="de Groot N.N."/>
        </authorList>
    </citation>
    <scope>NUCLEOTIDE SEQUENCE [LARGE SCALE GENOMIC DNA]</scope>
    <source>
        <strain evidence="6 7">HLD2</strain>
    </source>
</reference>
<dbReference type="SMART" id="SM00086">
    <property type="entry name" value="PAC"/>
    <property type="match status" value="2"/>
</dbReference>
<organism evidence="6 7">
    <name type="scientific">Thiohalomonas denitrificans</name>
    <dbReference type="NCBI Taxonomy" id="415747"/>
    <lineage>
        <taxon>Bacteria</taxon>
        <taxon>Pseudomonadati</taxon>
        <taxon>Pseudomonadota</taxon>
        <taxon>Gammaproteobacteria</taxon>
        <taxon>Thiohalomonadales</taxon>
        <taxon>Thiohalomonadaceae</taxon>
        <taxon>Thiohalomonas</taxon>
    </lineage>
</organism>
<dbReference type="SUPFAM" id="SSF52172">
    <property type="entry name" value="CheY-like"/>
    <property type="match status" value="1"/>
</dbReference>
<feature type="domain" description="PAC" evidence="4">
    <location>
        <begin position="339"/>
        <end position="392"/>
    </location>
</feature>
<dbReference type="Proteomes" id="UP000199648">
    <property type="component" value="Unassembled WGS sequence"/>
</dbReference>
<dbReference type="SUPFAM" id="SSF55785">
    <property type="entry name" value="PYP-like sensor domain (PAS domain)"/>
    <property type="match status" value="2"/>
</dbReference>
<accession>A0A1G5PYQ5</accession>
<dbReference type="OrthoDB" id="9812260at2"/>
<dbReference type="SMART" id="SM00267">
    <property type="entry name" value="GGDEF"/>
    <property type="match status" value="1"/>
</dbReference>
<dbReference type="Gene3D" id="3.30.70.270">
    <property type="match status" value="1"/>
</dbReference>
<dbReference type="Gene3D" id="3.40.50.2300">
    <property type="match status" value="1"/>
</dbReference>
<feature type="domain" description="PAS" evidence="3">
    <location>
        <begin position="267"/>
        <end position="313"/>
    </location>
</feature>
<evidence type="ECO:0000313" key="7">
    <source>
        <dbReference type="Proteomes" id="UP000199648"/>
    </source>
</evidence>
<dbReference type="InterPro" id="IPR029787">
    <property type="entry name" value="Nucleotide_cyclase"/>
</dbReference>
<dbReference type="InterPro" id="IPR000700">
    <property type="entry name" value="PAS-assoc_C"/>
</dbReference>
<dbReference type="GO" id="GO:0000160">
    <property type="term" value="P:phosphorelay signal transduction system"/>
    <property type="evidence" value="ECO:0007669"/>
    <property type="project" value="InterPro"/>
</dbReference>
<feature type="domain" description="GGDEF" evidence="5">
    <location>
        <begin position="424"/>
        <end position="557"/>
    </location>
</feature>
<feature type="domain" description="PAC" evidence="4">
    <location>
        <begin position="218"/>
        <end position="270"/>
    </location>
</feature>
<proteinExistence type="predicted"/>
<dbReference type="EMBL" id="FMWD01000003">
    <property type="protein sequence ID" value="SCZ54714.1"/>
    <property type="molecule type" value="Genomic_DNA"/>
</dbReference>
<evidence type="ECO:0000313" key="6">
    <source>
        <dbReference type="EMBL" id="SCZ54714.1"/>
    </source>
</evidence>
<dbReference type="Pfam" id="PF00990">
    <property type="entry name" value="GGDEF"/>
    <property type="match status" value="1"/>
</dbReference>
<dbReference type="CDD" id="cd00130">
    <property type="entry name" value="PAS"/>
    <property type="match status" value="2"/>
</dbReference>
<dbReference type="SUPFAM" id="SSF55073">
    <property type="entry name" value="Nucleotide cyclase"/>
    <property type="match status" value="1"/>
</dbReference>
<dbReference type="PROSITE" id="PS50112">
    <property type="entry name" value="PAS"/>
    <property type="match status" value="2"/>
</dbReference>
<dbReference type="InterPro" id="IPR052155">
    <property type="entry name" value="Biofilm_reg_signaling"/>
</dbReference>
<dbReference type="NCBIfam" id="TIGR00254">
    <property type="entry name" value="GGDEF"/>
    <property type="match status" value="1"/>
</dbReference>
<dbReference type="InterPro" id="IPR043128">
    <property type="entry name" value="Rev_trsase/Diguanyl_cyclase"/>
</dbReference>
<dbReference type="RefSeq" id="WP_092993429.1">
    <property type="nucleotide sequence ID" value="NZ_FMWD01000003.1"/>
</dbReference>
<dbReference type="Pfam" id="PF08447">
    <property type="entry name" value="PAS_3"/>
    <property type="match status" value="1"/>
</dbReference>
<dbReference type="CDD" id="cd00156">
    <property type="entry name" value="REC"/>
    <property type="match status" value="1"/>
</dbReference>
<feature type="domain" description="PAS" evidence="3">
    <location>
        <begin position="144"/>
        <end position="210"/>
    </location>
</feature>
<dbReference type="PROSITE" id="PS50887">
    <property type="entry name" value="GGDEF"/>
    <property type="match status" value="1"/>
</dbReference>
<name>A0A1G5PYQ5_9GAMM</name>
<dbReference type="Pfam" id="PF00072">
    <property type="entry name" value="Response_reg"/>
    <property type="match status" value="1"/>
</dbReference>
<dbReference type="InterPro" id="IPR000014">
    <property type="entry name" value="PAS"/>
</dbReference>
<feature type="modified residue" description="4-aspartylphosphate" evidence="1">
    <location>
        <position position="61"/>
    </location>
</feature>
<feature type="domain" description="Response regulatory" evidence="2">
    <location>
        <begin position="11"/>
        <end position="126"/>
    </location>
</feature>
<dbReference type="InterPro" id="IPR001610">
    <property type="entry name" value="PAC"/>
</dbReference>
<evidence type="ECO:0000259" key="3">
    <source>
        <dbReference type="PROSITE" id="PS50112"/>
    </source>
</evidence>
<dbReference type="PANTHER" id="PTHR44757:SF2">
    <property type="entry name" value="BIOFILM ARCHITECTURE MAINTENANCE PROTEIN MBAA"/>
    <property type="match status" value="1"/>
</dbReference>
<gene>
    <name evidence="6" type="ORF">SAMN03097708_01015</name>
</gene>
<dbReference type="Pfam" id="PF13426">
    <property type="entry name" value="PAS_9"/>
    <property type="match status" value="1"/>
</dbReference>
<dbReference type="CDD" id="cd01949">
    <property type="entry name" value="GGDEF"/>
    <property type="match status" value="1"/>
</dbReference>
<dbReference type="Gene3D" id="3.30.450.20">
    <property type="entry name" value="PAS domain"/>
    <property type="match status" value="2"/>
</dbReference>
<dbReference type="InterPro" id="IPR000160">
    <property type="entry name" value="GGDEF_dom"/>
</dbReference>
<evidence type="ECO:0000256" key="1">
    <source>
        <dbReference type="PROSITE-ProRule" id="PRU00169"/>
    </source>
</evidence>
<keyword evidence="7" id="KW-1185">Reference proteome</keyword>
<dbReference type="InterPro" id="IPR001789">
    <property type="entry name" value="Sig_transdc_resp-reg_receiver"/>
</dbReference>
<dbReference type="NCBIfam" id="TIGR00229">
    <property type="entry name" value="sensory_box"/>
    <property type="match status" value="2"/>
</dbReference>
<dbReference type="SMART" id="SM00448">
    <property type="entry name" value="REC"/>
    <property type="match status" value="1"/>
</dbReference>
<dbReference type="PROSITE" id="PS50113">
    <property type="entry name" value="PAC"/>
    <property type="match status" value="2"/>
</dbReference>
<evidence type="ECO:0000259" key="4">
    <source>
        <dbReference type="PROSITE" id="PS50113"/>
    </source>
</evidence>
<dbReference type="STRING" id="415747.SAMN03097708_01015"/>
<dbReference type="PROSITE" id="PS50110">
    <property type="entry name" value="RESPONSE_REGULATORY"/>
    <property type="match status" value="1"/>
</dbReference>
<dbReference type="AlphaFoldDB" id="A0A1G5PYQ5"/>
<dbReference type="SMART" id="SM00091">
    <property type="entry name" value="PAS"/>
    <property type="match status" value="2"/>
</dbReference>
<dbReference type="InterPro" id="IPR035965">
    <property type="entry name" value="PAS-like_dom_sf"/>
</dbReference>
<evidence type="ECO:0000259" key="5">
    <source>
        <dbReference type="PROSITE" id="PS50887"/>
    </source>
</evidence>
<protein>
    <submittedName>
        <fullName evidence="6">PAS domain S-box-containing protein/diguanylate cyclase (GGDEF) domain-containing protein</fullName>
    </submittedName>
</protein>
<evidence type="ECO:0000259" key="2">
    <source>
        <dbReference type="PROSITE" id="PS50110"/>
    </source>
</evidence>
<dbReference type="InterPro" id="IPR013655">
    <property type="entry name" value="PAS_fold_3"/>
</dbReference>
<dbReference type="InterPro" id="IPR011006">
    <property type="entry name" value="CheY-like_superfamily"/>
</dbReference>
<dbReference type="PANTHER" id="PTHR44757">
    <property type="entry name" value="DIGUANYLATE CYCLASE DGCP"/>
    <property type="match status" value="1"/>
</dbReference>